<reference evidence="6 7" key="1">
    <citation type="submission" date="2022-10" db="EMBL/GenBank/DDBJ databases">
        <title>Defluviimonas sp. CAU 1641 isolated from mud.</title>
        <authorList>
            <person name="Kim W."/>
        </authorList>
    </citation>
    <scope>NUCLEOTIDE SEQUENCE [LARGE SCALE GENOMIC DNA]</scope>
    <source>
        <strain evidence="6 7">CAU 1641</strain>
    </source>
</reference>
<protein>
    <submittedName>
        <fullName evidence="6">AraC family transcriptional regulator</fullName>
    </submittedName>
</protein>
<keyword evidence="1" id="KW-0805">Transcription regulation</keyword>
<organism evidence="6 7">
    <name type="scientific">Defluviimonas salinarum</name>
    <dbReference type="NCBI Taxonomy" id="2992147"/>
    <lineage>
        <taxon>Bacteria</taxon>
        <taxon>Pseudomonadati</taxon>
        <taxon>Pseudomonadota</taxon>
        <taxon>Alphaproteobacteria</taxon>
        <taxon>Rhodobacterales</taxon>
        <taxon>Paracoccaceae</taxon>
        <taxon>Albidovulum</taxon>
    </lineage>
</organism>
<evidence type="ECO:0000256" key="2">
    <source>
        <dbReference type="ARBA" id="ARBA00023125"/>
    </source>
</evidence>
<evidence type="ECO:0000313" key="7">
    <source>
        <dbReference type="Proteomes" id="UP001207582"/>
    </source>
</evidence>
<evidence type="ECO:0000313" key="6">
    <source>
        <dbReference type="EMBL" id="MCW3782323.1"/>
    </source>
</evidence>
<keyword evidence="7" id="KW-1185">Reference proteome</keyword>
<dbReference type="InterPro" id="IPR009057">
    <property type="entry name" value="Homeodomain-like_sf"/>
</dbReference>
<keyword evidence="2" id="KW-0238">DNA-binding</keyword>
<dbReference type="PROSITE" id="PS01124">
    <property type="entry name" value="HTH_ARAC_FAMILY_2"/>
    <property type="match status" value="1"/>
</dbReference>
<dbReference type="InterPro" id="IPR018060">
    <property type="entry name" value="HTH_AraC"/>
</dbReference>
<accession>A0ABT3J3R7</accession>
<keyword evidence="3" id="KW-0804">Transcription</keyword>
<evidence type="ECO:0000256" key="3">
    <source>
        <dbReference type="ARBA" id="ARBA00023163"/>
    </source>
</evidence>
<comment type="caution">
    <text evidence="6">The sequence shown here is derived from an EMBL/GenBank/DDBJ whole genome shotgun (WGS) entry which is preliminary data.</text>
</comment>
<dbReference type="Proteomes" id="UP001207582">
    <property type="component" value="Unassembled WGS sequence"/>
</dbReference>
<dbReference type="Gene3D" id="1.10.10.60">
    <property type="entry name" value="Homeodomain-like"/>
    <property type="match status" value="1"/>
</dbReference>
<sequence length="364" mass="39321">MRKMAVRARRKTDPKFTRAALLITFATAFERRGGDAKAAALRHHLPPEALTDPNLLIEASALYAAVEGMAAALGDPYFGASVAIEVAHHGTPVLRDAARDAVTLGDFLSRAVTEVAAQFDNVRYSLHVTADAASFEIQRTLHVSGALKQIDAIVVCFYVTVFKLGLGAGFDPKRLIVTAPSRDGIPPGFLPRSAFIKSPINGLRIAFPTEWLTLPFALDWALSETSRGEFGDDPGAAPTVAYFRNIVAKNLDYADLPLAEFARICGMHPRRVQRLLAAKGTSYRQIKDEERRSLAVELVSETRIPFADIAQRVGFSSLPALDRAFRHWTGRTPTAFRAESLTADPGAAGAGNVTHGQSRAGADS</sequence>
<dbReference type="SMART" id="SM00342">
    <property type="entry name" value="HTH_ARAC"/>
    <property type="match status" value="1"/>
</dbReference>
<name>A0ABT3J3R7_9RHOB</name>
<dbReference type="Pfam" id="PF12833">
    <property type="entry name" value="HTH_18"/>
    <property type="match status" value="1"/>
</dbReference>
<feature type="domain" description="HTH araC/xylS-type" evidence="5">
    <location>
        <begin position="241"/>
        <end position="339"/>
    </location>
</feature>
<feature type="region of interest" description="Disordered" evidence="4">
    <location>
        <begin position="342"/>
        <end position="364"/>
    </location>
</feature>
<dbReference type="Pfam" id="PF12625">
    <property type="entry name" value="Arabinose_bd"/>
    <property type="match status" value="1"/>
</dbReference>
<evidence type="ECO:0000259" key="5">
    <source>
        <dbReference type="PROSITE" id="PS01124"/>
    </source>
</evidence>
<dbReference type="InterPro" id="IPR032687">
    <property type="entry name" value="AraC-type_N"/>
</dbReference>
<dbReference type="PANTHER" id="PTHR47894">
    <property type="entry name" value="HTH-TYPE TRANSCRIPTIONAL REGULATOR GADX"/>
    <property type="match status" value="1"/>
</dbReference>
<gene>
    <name evidence="6" type="ORF">OM960_12075</name>
</gene>
<evidence type="ECO:0000256" key="4">
    <source>
        <dbReference type="SAM" id="MobiDB-lite"/>
    </source>
</evidence>
<dbReference type="SUPFAM" id="SSF46689">
    <property type="entry name" value="Homeodomain-like"/>
    <property type="match status" value="1"/>
</dbReference>
<dbReference type="EMBL" id="JAPDOG010000010">
    <property type="protein sequence ID" value="MCW3782323.1"/>
    <property type="molecule type" value="Genomic_DNA"/>
</dbReference>
<dbReference type="PANTHER" id="PTHR47894:SF1">
    <property type="entry name" value="HTH-TYPE TRANSCRIPTIONAL REGULATOR VQSM"/>
    <property type="match status" value="1"/>
</dbReference>
<proteinExistence type="predicted"/>
<evidence type="ECO:0000256" key="1">
    <source>
        <dbReference type="ARBA" id="ARBA00023015"/>
    </source>
</evidence>